<keyword evidence="1" id="KW-1133">Transmembrane helix</keyword>
<feature type="transmembrane region" description="Helical" evidence="1">
    <location>
        <begin position="109"/>
        <end position="127"/>
    </location>
</feature>
<dbReference type="InterPro" id="IPR012666">
    <property type="entry name" value="CbtA_put"/>
</dbReference>
<protein>
    <submittedName>
        <fullName evidence="2">Probable cobalt transporter subunit (CbtA)</fullName>
    </submittedName>
</protein>
<name>A0A1H1WPH7_9ACTN</name>
<dbReference type="Proteomes" id="UP000198688">
    <property type="component" value="Chromosome I"/>
</dbReference>
<reference evidence="2 3" key="1">
    <citation type="submission" date="2016-10" db="EMBL/GenBank/DDBJ databases">
        <authorList>
            <person name="de Groot N.N."/>
        </authorList>
    </citation>
    <scope>NUCLEOTIDE SEQUENCE [LARGE SCALE GENOMIC DNA]</scope>
    <source>
        <strain evidence="2 3">DSM 43941</strain>
    </source>
</reference>
<organism evidence="2 3">
    <name type="scientific">Actinoplanes derwentensis</name>
    <dbReference type="NCBI Taxonomy" id="113562"/>
    <lineage>
        <taxon>Bacteria</taxon>
        <taxon>Bacillati</taxon>
        <taxon>Actinomycetota</taxon>
        <taxon>Actinomycetes</taxon>
        <taxon>Micromonosporales</taxon>
        <taxon>Micromonosporaceae</taxon>
        <taxon>Actinoplanes</taxon>
    </lineage>
</organism>
<feature type="transmembrane region" description="Helical" evidence="1">
    <location>
        <begin position="73"/>
        <end position="97"/>
    </location>
</feature>
<evidence type="ECO:0000313" key="2">
    <source>
        <dbReference type="EMBL" id="SDS98541.1"/>
    </source>
</evidence>
<keyword evidence="3" id="KW-1185">Reference proteome</keyword>
<keyword evidence="1" id="KW-0472">Membrane</keyword>
<dbReference type="AlphaFoldDB" id="A0A1H1WPH7"/>
<dbReference type="OrthoDB" id="6851830at2"/>
<keyword evidence="1" id="KW-0812">Transmembrane</keyword>
<dbReference type="STRING" id="113562.SAMN04489716_2171"/>
<accession>A0A1H1WPH7</accession>
<feature type="transmembrane region" description="Helical" evidence="1">
    <location>
        <begin position="147"/>
        <end position="165"/>
    </location>
</feature>
<feature type="transmembrane region" description="Helical" evidence="1">
    <location>
        <begin position="13"/>
        <end position="35"/>
    </location>
</feature>
<feature type="transmembrane region" description="Helical" evidence="1">
    <location>
        <begin position="215"/>
        <end position="236"/>
    </location>
</feature>
<evidence type="ECO:0000313" key="3">
    <source>
        <dbReference type="Proteomes" id="UP000198688"/>
    </source>
</evidence>
<dbReference type="Pfam" id="PF09490">
    <property type="entry name" value="CbtA"/>
    <property type="match status" value="1"/>
</dbReference>
<evidence type="ECO:0000256" key="1">
    <source>
        <dbReference type="SAM" id="Phobius"/>
    </source>
</evidence>
<dbReference type="EMBL" id="LT629758">
    <property type="protein sequence ID" value="SDS98541.1"/>
    <property type="molecule type" value="Genomic_DNA"/>
</dbReference>
<gene>
    <name evidence="2" type="ORF">SAMN04489716_2171</name>
</gene>
<dbReference type="RefSeq" id="WP_092543905.1">
    <property type="nucleotide sequence ID" value="NZ_BOMJ01000039.1"/>
</dbReference>
<sequence>MPLTTPVPTYIQLLLRGLLAGLIAGLFAGTFAYVAGEPHINAAIAIEEANAPALAPGEADEEALVERDVQSTVGLLLATALYGAALGGILATAYTVLRRRLRTGSDTQAALGLAAAALTGIVLVPYLKYPPNPPAVGDPDTIDQRTIAYLAVLILGLVAVWAAVLAARTQTHQWRRATAGTIAFLIVVTIAYLMLPTFNEVPDDFPATLLWNFRISSLGTQTILWTALGLTFAGLLNQLATRTGQPIATPEPATTA</sequence>
<feature type="transmembrane region" description="Helical" evidence="1">
    <location>
        <begin position="177"/>
        <end position="195"/>
    </location>
</feature>
<proteinExistence type="predicted"/>